<reference evidence="7" key="2">
    <citation type="submission" date="2023-07" db="EMBL/GenBank/DDBJ databases">
        <authorList>
            <consortium name="Lawrence Berkeley National Laboratory"/>
            <person name="Haridas S."/>
            <person name="Hensen N."/>
            <person name="Bonometti L."/>
            <person name="Westerberg I."/>
            <person name="Brannstrom I.O."/>
            <person name="Guillou S."/>
            <person name="Cros-Aarteil S."/>
            <person name="Calhoun S."/>
            <person name="Kuo A."/>
            <person name="Mondo S."/>
            <person name="Pangilinan J."/>
            <person name="Riley R."/>
            <person name="LaButti K."/>
            <person name="Andreopoulos B."/>
            <person name="Lipzen A."/>
            <person name="Chen C."/>
            <person name="Yanf M."/>
            <person name="Daum C."/>
            <person name="Ng V."/>
            <person name="Clum A."/>
            <person name="Steindorff A."/>
            <person name="Ohm R."/>
            <person name="Martin F."/>
            <person name="Silar P."/>
            <person name="Natvig D."/>
            <person name="Lalanne C."/>
            <person name="Gautier V."/>
            <person name="Ament-velasquez S.L."/>
            <person name="Kruys A."/>
            <person name="Hutchinson M.I."/>
            <person name="Powell A.J."/>
            <person name="Barry K."/>
            <person name="Miller A.N."/>
            <person name="Grigoriev I.V."/>
            <person name="Debuchy R."/>
            <person name="Gladieux P."/>
            <person name="Thoren M.H."/>
            <person name="Johannesson H."/>
        </authorList>
    </citation>
    <scope>NUCLEOTIDE SEQUENCE</scope>
    <source>
        <strain evidence="7">FGSC 1904</strain>
    </source>
</reference>
<evidence type="ECO:0000256" key="1">
    <source>
        <dbReference type="ARBA" id="ARBA00004792"/>
    </source>
</evidence>
<keyword evidence="6" id="KW-1133">Transmembrane helix</keyword>
<feature type="transmembrane region" description="Helical" evidence="6">
    <location>
        <begin position="12"/>
        <end position="30"/>
    </location>
</feature>
<keyword evidence="6" id="KW-0812">Transmembrane</keyword>
<evidence type="ECO:0000256" key="2">
    <source>
        <dbReference type="ARBA" id="ARBA00022617"/>
    </source>
</evidence>
<dbReference type="SUPFAM" id="SSF48264">
    <property type="entry name" value="Cytochrome P450"/>
    <property type="match status" value="1"/>
</dbReference>
<keyword evidence="4" id="KW-0408">Iron</keyword>
<keyword evidence="5" id="KW-0045">Antibiotic biosynthesis</keyword>
<dbReference type="Proteomes" id="UP001281003">
    <property type="component" value="Unassembled WGS sequence"/>
</dbReference>
<dbReference type="Gene3D" id="1.10.630.10">
    <property type="entry name" value="Cytochrome P450"/>
    <property type="match status" value="1"/>
</dbReference>
<dbReference type="GO" id="GO:0004497">
    <property type="term" value="F:monooxygenase activity"/>
    <property type="evidence" value="ECO:0007669"/>
    <property type="project" value="InterPro"/>
</dbReference>
<reference evidence="7" key="1">
    <citation type="journal article" date="2023" name="Mol. Phylogenet. Evol.">
        <title>Genome-scale phylogeny and comparative genomics of the fungal order Sordariales.</title>
        <authorList>
            <person name="Hensen N."/>
            <person name="Bonometti L."/>
            <person name="Westerberg I."/>
            <person name="Brannstrom I.O."/>
            <person name="Guillou S."/>
            <person name="Cros-Aarteil S."/>
            <person name="Calhoun S."/>
            <person name="Haridas S."/>
            <person name="Kuo A."/>
            <person name="Mondo S."/>
            <person name="Pangilinan J."/>
            <person name="Riley R."/>
            <person name="LaButti K."/>
            <person name="Andreopoulos B."/>
            <person name="Lipzen A."/>
            <person name="Chen C."/>
            <person name="Yan M."/>
            <person name="Daum C."/>
            <person name="Ng V."/>
            <person name="Clum A."/>
            <person name="Steindorff A."/>
            <person name="Ohm R.A."/>
            <person name="Martin F."/>
            <person name="Silar P."/>
            <person name="Natvig D.O."/>
            <person name="Lalanne C."/>
            <person name="Gautier V."/>
            <person name="Ament-Velasquez S.L."/>
            <person name="Kruys A."/>
            <person name="Hutchinson M.I."/>
            <person name="Powell A.J."/>
            <person name="Barry K."/>
            <person name="Miller A.N."/>
            <person name="Grigoriev I.V."/>
            <person name="Debuchy R."/>
            <person name="Gladieux P."/>
            <person name="Hiltunen Thoren M."/>
            <person name="Johannesson H."/>
        </authorList>
    </citation>
    <scope>NUCLEOTIDE SEQUENCE</scope>
    <source>
        <strain evidence="7">FGSC 1904</strain>
    </source>
</reference>
<keyword evidence="8" id="KW-1185">Reference proteome</keyword>
<dbReference type="InterPro" id="IPR050121">
    <property type="entry name" value="Cytochrome_P450_monoxygenase"/>
</dbReference>
<evidence type="ECO:0000256" key="5">
    <source>
        <dbReference type="ARBA" id="ARBA00023194"/>
    </source>
</evidence>
<dbReference type="CDD" id="cd11060">
    <property type="entry name" value="CYP57A1-like"/>
    <property type="match status" value="1"/>
</dbReference>
<dbReference type="EMBL" id="JAUTDP010000013">
    <property type="protein sequence ID" value="KAK3391649.1"/>
    <property type="molecule type" value="Genomic_DNA"/>
</dbReference>
<keyword evidence="6" id="KW-0472">Membrane</keyword>
<dbReference type="GO" id="GO:0005506">
    <property type="term" value="F:iron ion binding"/>
    <property type="evidence" value="ECO:0007669"/>
    <property type="project" value="InterPro"/>
</dbReference>
<gene>
    <name evidence="7" type="ORF">B0T20DRAFT_424386</name>
</gene>
<comment type="caution">
    <text evidence="7">The sequence shown here is derived from an EMBL/GenBank/DDBJ whole genome shotgun (WGS) entry which is preliminary data.</text>
</comment>
<dbReference type="GO" id="GO:0017000">
    <property type="term" value="P:antibiotic biosynthetic process"/>
    <property type="evidence" value="ECO:0007669"/>
    <property type="project" value="UniProtKB-KW"/>
</dbReference>
<dbReference type="Pfam" id="PF00067">
    <property type="entry name" value="p450"/>
    <property type="match status" value="1"/>
</dbReference>
<evidence type="ECO:0000256" key="4">
    <source>
        <dbReference type="ARBA" id="ARBA00023004"/>
    </source>
</evidence>
<keyword evidence="3" id="KW-0479">Metal-binding</keyword>
<evidence type="ECO:0000256" key="6">
    <source>
        <dbReference type="SAM" id="Phobius"/>
    </source>
</evidence>
<evidence type="ECO:0000256" key="3">
    <source>
        <dbReference type="ARBA" id="ARBA00022723"/>
    </source>
</evidence>
<dbReference type="AlphaFoldDB" id="A0AAE0P1F0"/>
<dbReference type="InterPro" id="IPR036396">
    <property type="entry name" value="Cyt_P450_sf"/>
</dbReference>
<comment type="pathway">
    <text evidence="1">Antibiotic biosynthesis.</text>
</comment>
<protein>
    <submittedName>
        <fullName evidence="7">Cytochrome P450 family protein</fullName>
    </submittedName>
</protein>
<sequence length="518" mass="58850">MTTVLNFDSTKALATGAVAVVLYLFITKLIRYKRLSHIPGPVTTGWSSFWLVWRQASDNIPGNFERAIKKYGPIVRVAPNWLICSDPSEIHRIWSVRSGWRRSTWYHSFRFDPHKDNVLTYPDNEDHRRARAMLIPSYSARGFETQERLMDEQIVRFIDLLERKYVSSSSEEEGGYRPLDMSHVFTFLTQDVMTAIEFSQPMGMIEQDRDFLGVLGLFEKLVKIMVPTATLTWVQTLQRAPVLKPFLPRAGDGSSFGGLLQLIRDHVSERYHPDKDKKVVKDDMLQKMVDSGITQEQAEAEALVALFGGTDSTAMALRQTVFYLASTAPVYRALQAEIDAAIARGEVTRPIISDLEAKKLLFLQACLKEGTRMWPPIGGLLAKVSDKDDVICGMHVPAGTNVAWASKAVVRSREVFGEDADMFNPQRWIDAANDAKANPERLKRMEMTQGLVFGSGTRWECLGKRLAYVELGKVIFELFARYDFAMVNPEEPMKKRHQGLIFHKDMFVKVTKREVQAD</sequence>
<accession>A0AAE0P1F0</accession>
<name>A0AAE0P1F0_SORBR</name>
<evidence type="ECO:0000313" key="8">
    <source>
        <dbReference type="Proteomes" id="UP001281003"/>
    </source>
</evidence>
<organism evidence="7 8">
    <name type="scientific">Sordaria brevicollis</name>
    <dbReference type="NCBI Taxonomy" id="83679"/>
    <lineage>
        <taxon>Eukaryota</taxon>
        <taxon>Fungi</taxon>
        <taxon>Dikarya</taxon>
        <taxon>Ascomycota</taxon>
        <taxon>Pezizomycotina</taxon>
        <taxon>Sordariomycetes</taxon>
        <taxon>Sordariomycetidae</taxon>
        <taxon>Sordariales</taxon>
        <taxon>Sordariaceae</taxon>
        <taxon>Sordaria</taxon>
    </lineage>
</organism>
<dbReference type="GO" id="GO:0020037">
    <property type="term" value="F:heme binding"/>
    <property type="evidence" value="ECO:0007669"/>
    <property type="project" value="InterPro"/>
</dbReference>
<dbReference type="GO" id="GO:0016705">
    <property type="term" value="F:oxidoreductase activity, acting on paired donors, with incorporation or reduction of molecular oxygen"/>
    <property type="evidence" value="ECO:0007669"/>
    <property type="project" value="InterPro"/>
</dbReference>
<dbReference type="InterPro" id="IPR001128">
    <property type="entry name" value="Cyt_P450"/>
</dbReference>
<keyword evidence="2" id="KW-0349">Heme</keyword>
<evidence type="ECO:0000313" key="7">
    <source>
        <dbReference type="EMBL" id="KAK3391649.1"/>
    </source>
</evidence>
<proteinExistence type="predicted"/>
<dbReference type="PANTHER" id="PTHR24305:SF168">
    <property type="entry name" value="P450, PUTATIVE (EUROFUNG)-RELATED"/>
    <property type="match status" value="1"/>
</dbReference>
<dbReference type="PANTHER" id="PTHR24305">
    <property type="entry name" value="CYTOCHROME P450"/>
    <property type="match status" value="1"/>
</dbReference>